<gene>
    <name evidence="1" type="ORF">U729_3136</name>
</gene>
<dbReference type="AlphaFoldDB" id="A0A0A7G316"/>
<dbReference type="OrthoDB" id="1938614at2"/>
<dbReference type="KEGG" id="cbv:U729_3136"/>
<evidence type="ECO:0000313" key="1">
    <source>
        <dbReference type="EMBL" id="AIY85405.1"/>
    </source>
</evidence>
<keyword evidence="2" id="KW-1185">Reference proteome</keyword>
<keyword evidence="1" id="KW-0614">Plasmid</keyword>
<protein>
    <submittedName>
        <fullName evidence="1">Baseplate J-like family protein</fullName>
    </submittedName>
</protein>
<name>A0A0A7G316_9CLOT</name>
<geneLocation type="plasmid" evidence="1 2">
    <name>pCBJ</name>
</geneLocation>
<proteinExistence type="predicted"/>
<dbReference type="HOGENOM" id="CLU_1021965_0_0_9"/>
<dbReference type="Proteomes" id="UP000030635">
    <property type="component" value="Plasmid pCBJ"/>
</dbReference>
<reference evidence="1 2" key="1">
    <citation type="journal article" date="2015" name="Infect. Genet. Evol.">
        <title>Genomic sequences of six botulinum neurotoxin-producing strains representing three clostridial species illustrate the mobility and diversity of botulinum neurotoxin genes.</title>
        <authorList>
            <person name="Smith T.J."/>
            <person name="Hill K.K."/>
            <person name="Xie G."/>
            <person name="Foley B.T."/>
            <person name="Williamson C.H."/>
            <person name="Foster J.T."/>
            <person name="Johnson S.L."/>
            <person name="Chertkov O."/>
            <person name="Teshima H."/>
            <person name="Gibbons H.S."/>
            <person name="Johnsky L.A."/>
            <person name="Karavis M.A."/>
            <person name="Smith L.A."/>
        </authorList>
    </citation>
    <scope>NUCLEOTIDE SEQUENCE [LARGE SCALE GENOMIC DNA]</scope>
    <source>
        <strain evidence="1">Sullivan</strain>
        <plasmid evidence="2">Plasmid pCBJ</plasmid>
    </source>
</reference>
<sequence>MRIILNKEFEDIEKTILENLRKVNIDATPGTIAKLFADSITFELSDFYKMLQEFHAQSFLSSATDICLDAIGKLLDCTRNADETDDEFRKRISLKIRESATSNYMSIRLKALTVDNVQDLSYKEYSHGSGSFSIAVATENYFTDNDTIKSVIDAVQEVVAYGTRFTIIAVNNSLLSFKIKLNISSEVSSNDARNLHLEVREKVIDYINSLKIGESLIVNELTKIIMSVSDDIVNYTCEEFKVNGIKQDLLNLTSNWTNRFVISTEPNAINIY</sequence>
<dbReference type="RefSeq" id="WP_040113633.1">
    <property type="nucleotide sequence ID" value="NZ_CP006906.1"/>
</dbReference>
<organism evidence="1 2">
    <name type="scientific">Clostridium baratii str. Sullivan</name>
    <dbReference type="NCBI Taxonomy" id="1415775"/>
    <lineage>
        <taxon>Bacteria</taxon>
        <taxon>Bacillati</taxon>
        <taxon>Bacillota</taxon>
        <taxon>Clostridia</taxon>
        <taxon>Eubacteriales</taxon>
        <taxon>Clostridiaceae</taxon>
        <taxon>Clostridium</taxon>
    </lineage>
</organism>
<dbReference type="EMBL" id="CP006906">
    <property type="protein sequence ID" value="AIY85405.1"/>
    <property type="molecule type" value="Genomic_DNA"/>
</dbReference>
<evidence type="ECO:0000313" key="2">
    <source>
        <dbReference type="Proteomes" id="UP000030635"/>
    </source>
</evidence>
<accession>A0A0A7G316</accession>